<keyword evidence="2" id="KW-1185">Reference proteome</keyword>
<dbReference type="OrthoDB" id="2963168at2759"/>
<comment type="caution">
    <text evidence="1">The sequence shown here is derived from an EMBL/GenBank/DDBJ whole genome shotgun (WGS) entry which is preliminary data.</text>
</comment>
<sequence length="577" mass="64280">MSNRQPYSGPFRKLVLAFDVGTTFSGISYCILDPGEVPVIRGVTRFPAQEQVGGDSKIPTIIYYDNAGRMQAAGAEAAREGTTEIAEDEEWAKAEWFKLHLRPNTTSTAFVSEKIPPLPKGKAAVDVFADFLGYLHQCARLYIEETHANGADLWRSLETRTEFVLTHPNGWEGGQQGLMRKAAISAGLVPDTDDGRSRLSFVTEGEASLHFCIQSGLTTRAIQDGKGILIVDAGGGTIDVSAYRRSNAKAESYEEIAPPQCAFKGSIFVTRNANEYLQKLLKGSKFVVDIPHITERFDKTTKLRFVNPDEAQFIKFGGLRDRAPELNIKSGQLKLQGSDVAKFFEPSISAITQIVENQCKTSKIGISSVFLVGGFAASNWLFNNLKDALKPRGIDVCRPDNHTNKAVADGAVSYHIDHFVQARIAKYSYGVRVHVPYNSSDPEHMVRKHAVFTDLEGHQRVGGHFDVILPKVTSVSETEEFRQHYMRESTNQADLKTISQAVMCFRGYRGDPRWLDEENSLYSTLCYVEADLSHIPMPGKYSNHIHGLFYDVTFDVILALGLTEFKAFIAWRENVRF</sequence>
<evidence type="ECO:0000313" key="2">
    <source>
        <dbReference type="Proteomes" id="UP000807306"/>
    </source>
</evidence>
<dbReference type="InterPro" id="IPR043129">
    <property type="entry name" value="ATPase_NBD"/>
</dbReference>
<evidence type="ECO:0000313" key="1">
    <source>
        <dbReference type="EMBL" id="KAF9524973.1"/>
    </source>
</evidence>
<name>A0A9P6JLL2_9AGAR</name>
<reference evidence="1" key="1">
    <citation type="submission" date="2020-11" db="EMBL/GenBank/DDBJ databases">
        <authorList>
            <consortium name="DOE Joint Genome Institute"/>
            <person name="Ahrendt S."/>
            <person name="Riley R."/>
            <person name="Andreopoulos W."/>
            <person name="Labutti K."/>
            <person name="Pangilinan J."/>
            <person name="Ruiz-Duenas F.J."/>
            <person name="Barrasa J.M."/>
            <person name="Sanchez-Garcia M."/>
            <person name="Camarero S."/>
            <person name="Miyauchi S."/>
            <person name="Serrano A."/>
            <person name="Linde D."/>
            <person name="Babiker R."/>
            <person name="Drula E."/>
            <person name="Ayuso-Fernandez I."/>
            <person name="Pacheco R."/>
            <person name="Padilla G."/>
            <person name="Ferreira P."/>
            <person name="Barriuso J."/>
            <person name="Kellner H."/>
            <person name="Castanera R."/>
            <person name="Alfaro M."/>
            <person name="Ramirez L."/>
            <person name="Pisabarro A.G."/>
            <person name="Kuo A."/>
            <person name="Tritt A."/>
            <person name="Lipzen A."/>
            <person name="He G."/>
            <person name="Yan M."/>
            <person name="Ng V."/>
            <person name="Cullen D."/>
            <person name="Martin F."/>
            <person name="Rosso M.-N."/>
            <person name="Henrissat B."/>
            <person name="Hibbett D."/>
            <person name="Martinez A.T."/>
            <person name="Grigoriev I.V."/>
        </authorList>
    </citation>
    <scope>NUCLEOTIDE SEQUENCE</scope>
    <source>
        <strain evidence="1">CBS 506.95</strain>
    </source>
</reference>
<dbReference type="AlphaFoldDB" id="A0A9P6JLL2"/>
<dbReference type="SUPFAM" id="SSF53067">
    <property type="entry name" value="Actin-like ATPase domain"/>
    <property type="match status" value="2"/>
</dbReference>
<evidence type="ECO:0008006" key="3">
    <source>
        <dbReference type="Google" id="ProtNLM"/>
    </source>
</evidence>
<dbReference type="Proteomes" id="UP000807306">
    <property type="component" value="Unassembled WGS sequence"/>
</dbReference>
<gene>
    <name evidence="1" type="ORF">CPB83DRAFT_871039</name>
</gene>
<dbReference type="PANTHER" id="PTHR14187:SF5">
    <property type="entry name" value="HEAT SHOCK 70 KDA PROTEIN 12A"/>
    <property type="match status" value="1"/>
</dbReference>
<dbReference type="CDD" id="cd10170">
    <property type="entry name" value="ASKHA_NBD_HSP70"/>
    <property type="match status" value="1"/>
</dbReference>
<proteinExistence type="predicted"/>
<accession>A0A9P6JLL2</accession>
<dbReference type="PANTHER" id="PTHR14187">
    <property type="entry name" value="ALPHA KINASE/ELONGATION FACTOR 2 KINASE"/>
    <property type="match status" value="1"/>
</dbReference>
<dbReference type="EMBL" id="MU157890">
    <property type="protein sequence ID" value="KAF9524973.1"/>
    <property type="molecule type" value="Genomic_DNA"/>
</dbReference>
<dbReference type="Gene3D" id="3.30.420.40">
    <property type="match status" value="1"/>
</dbReference>
<organism evidence="1 2">
    <name type="scientific">Crepidotus variabilis</name>
    <dbReference type="NCBI Taxonomy" id="179855"/>
    <lineage>
        <taxon>Eukaryota</taxon>
        <taxon>Fungi</taxon>
        <taxon>Dikarya</taxon>
        <taxon>Basidiomycota</taxon>
        <taxon>Agaricomycotina</taxon>
        <taxon>Agaricomycetes</taxon>
        <taxon>Agaricomycetidae</taxon>
        <taxon>Agaricales</taxon>
        <taxon>Agaricineae</taxon>
        <taxon>Crepidotaceae</taxon>
        <taxon>Crepidotus</taxon>
    </lineage>
</organism>
<protein>
    <recommendedName>
        <fullName evidence="3">Heat shock 70 kDa protein 12A</fullName>
    </recommendedName>
</protein>